<comment type="caution">
    <text evidence="1">The sequence shown here is derived from an EMBL/GenBank/DDBJ whole genome shotgun (WGS) entry which is preliminary data.</text>
</comment>
<organism evidence="1">
    <name type="scientific">gut metagenome</name>
    <dbReference type="NCBI Taxonomy" id="749906"/>
    <lineage>
        <taxon>unclassified sequences</taxon>
        <taxon>metagenomes</taxon>
        <taxon>organismal metagenomes</taxon>
    </lineage>
</organism>
<protein>
    <submittedName>
        <fullName evidence="1">Uncharacterized protein</fullName>
    </submittedName>
</protein>
<sequence>MAVISLLVVKSSNQPFSLASFARRCDNVCFSSVTAMSTVVDCIFGVWKLRSFISASIRSLGSSCAMSSSYCDIPSFPGWKYDNECSRKNVFSGLSLLGMPAVLPPNRPRPSPFCLGINPPNSKLKMIVQR</sequence>
<proteinExistence type="predicted"/>
<evidence type="ECO:0000313" key="1">
    <source>
        <dbReference type="EMBL" id="EJX03541.1"/>
    </source>
</evidence>
<reference evidence="1" key="1">
    <citation type="journal article" date="2012" name="PLoS ONE">
        <title>Gene sets for utilization of primary and secondary nutrition supplies in the distal gut of endangered iberian lynx.</title>
        <authorList>
            <person name="Alcaide M."/>
            <person name="Messina E."/>
            <person name="Richter M."/>
            <person name="Bargiela R."/>
            <person name="Peplies J."/>
            <person name="Huws S.A."/>
            <person name="Newbold C.J."/>
            <person name="Golyshin P.N."/>
            <person name="Simon M.A."/>
            <person name="Lopez G."/>
            <person name="Yakimov M.M."/>
            <person name="Ferrer M."/>
        </authorList>
    </citation>
    <scope>NUCLEOTIDE SEQUENCE</scope>
</reference>
<gene>
    <name evidence="1" type="ORF">EVA_08356</name>
</gene>
<name>J9CTM4_9ZZZZ</name>
<dbReference type="EMBL" id="AMCI01002123">
    <property type="protein sequence ID" value="EJX03541.1"/>
    <property type="molecule type" value="Genomic_DNA"/>
</dbReference>
<dbReference type="AlphaFoldDB" id="J9CTM4"/>
<accession>J9CTM4</accession>